<protein>
    <recommendedName>
        <fullName evidence="5">Restriction of telomere capping protein 4</fullName>
    </recommendedName>
</protein>
<comment type="similarity">
    <text evidence="4">Belongs to the RTC4 family.</text>
</comment>
<dbReference type="Pfam" id="PF14474">
    <property type="entry name" value="RTC4"/>
    <property type="match status" value="1"/>
</dbReference>
<evidence type="ECO:0000256" key="7">
    <source>
        <dbReference type="ARBA" id="ARBA00023242"/>
    </source>
</evidence>
<evidence type="ECO:0000313" key="11">
    <source>
        <dbReference type="Proteomes" id="UP001222325"/>
    </source>
</evidence>
<dbReference type="SMART" id="SM01312">
    <property type="entry name" value="RTC4"/>
    <property type="match status" value="1"/>
</dbReference>
<feature type="region of interest" description="Disordered" evidence="8">
    <location>
        <begin position="1"/>
        <end position="22"/>
    </location>
</feature>
<evidence type="ECO:0000259" key="9">
    <source>
        <dbReference type="SMART" id="SM01312"/>
    </source>
</evidence>
<evidence type="ECO:0000256" key="5">
    <source>
        <dbReference type="ARBA" id="ARBA00015162"/>
    </source>
</evidence>
<organism evidence="10 11">
    <name type="scientific">Mycena belliarum</name>
    <dbReference type="NCBI Taxonomy" id="1033014"/>
    <lineage>
        <taxon>Eukaryota</taxon>
        <taxon>Fungi</taxon>
        <taxon>Dikarya</taxon>
        <taxon>Basidiomycota</taxon>
        <taxon>Agaricomycotina</taxon>
        <taxon>Agaricomycetes</taxon>
        <taxon>Agaricomycetidae</taxon>
        <taxon>Agaricales</taxon>
        <taxon>Marasmiineae</taxon>
        <taxon>Mycenaceae</taxon>
        <taxon>Mycena</taxon>
    </lineage>
</organism>
<dbReference type="Proteomes" id="UP001222325">
    <property type="component" value="Unassembled WGS sequence"/>
</dbReference>
<evidence type="ECO:0000256" key="1">
    <source>
        <dbReference type="ARBA" id="ARBA00002738"/>
    </source>
</evidence>
<keyword evidence="7" id="KW-0539">Nucleus</keyword>
<evidence type="ECO:0000256" key="4">
    <source>
        <dbReference type="ARBA" id="ARBA00009461"/>
    </source>
</evidence>
<name>A0AAD6XQA4_9AGAR</name>
<comment type="subcellular location">
    <subcellularLocation>
        <location evidence="3">Cytoplasm</location>
    </subcellularLocation>
    <subcellularLocation>
        <location evidence="2">Nucleus</location>
    </subcellularLocation>
</comment>
<dbReference type="GO" id="GO:0005737">
    <property type="term" value="C:cytoplasm"/>
    <property type="evidence" value="ECO:0007669"/>
    <property type="project" value="UniProtKB-SubCell"/>
</dbReference>
<proteinExistence type="inferred from homology"/>
<evidence type="ECO:0000256" key="6">
    <source>
        <dbReference type="ARBA" id="ARBA00022490"/>
    </source>
</evidence>
<reference evidence="10" key="1">
    <citation type="submission" date="2023-03" db="EMBL/GenBank/DDBJ databases">
        <title>Massive genome expansion in bonnet fungi (Mycena s.s.) driven by repeated elements and novel gene families across ecological guilds.</title>
        <authorList>
            <consortium name="Lawrence Berkeley National Laboratory"/>
            <person name="Harder C.B."/>
            <person name="Miyauchi S."/>
            <person name="Viragh M."/>
            <person name="Kuo A."/>
            <person name="Thoen E."/>
            <person name="Andreopoulos B."/>
            <person name="Lu D."/>
            <person name="Skrede I."/>
            <person name="Drula E."/>
            <person name="Henrissat B."/>
            <person name="Morin E."/>
            <person name="Kohler A."/>
            <person name="Barry K."/>
            <person name="LaButti K."/>
            <person name="Morin E."/>
            <person name="Salamov A."/>
            <person name="Lipzen A."/>
            <person name="Mereny Z."/>
            <person name="Hegedus B."/>
            <person name="Baldrian P."/>
            <person name="Stursova M."/>
            <person name="Weitz H."/>
            <person name="Taylor A."/>
            <person name="Grigoriev I.V."/>
            <person name="Nagy L.G."/>
            <person name="Martin F."/>
            <person name="Kauserud H."/>
        </authorList>
    </citation>
    <scope>NUCLEOTIDE SEQUENCE</scope>
    <source>
        <strain evidence="10">CBHHK173m</strain>
    </source>
</reference>
<evidence type="ECO:0000256" key="3">
    <source>
        <dbReference type="ARBA" id="ARBA00004496"/>
    </source>
</evidence>
<evidence type="ECO:0000256" key="2">
    <source>
        <dbReference type="ARBA" id="ARBA00004123"/>
    </source>
</evidence>
<keyword evidence="11" id="KW-1185">Reference proteome</keyword>
<keyword evidence="6" id="KW-0963">Cytoplasm</keyword>
<evidence type="ECO:0000313" key="10">
    <source>
        <dbReference type="EMBL" id="KAJ7080372.1"/>
    </source>
</evidence>
<evidence type="ECO:0000256" key="8">
    <source>
        <dbReference type="SAM" id="MobiDB-lite"/>
    </source>
</evidence>
<dbReference type="InterPro" id="IPR039024">
    <property type="entry name" value="RTC4"/>
</dbReference>
<dbReference type="GO" id="GO:0005634">
    <property type="term" value="C:nucleus"/>
    <property type="evidence" value="ECO:0007669"/>
    <property type="project" value="UniProtKB-SubCell"/>
</dbReference>
<comment type="function">
    <text evidence="1">May be involved in a process influencing telomere capping.</text>
</comment>
<dbReference type="PANTHER" id="PTHR41391:SF1">
    <property type="entry name" value="RESTRICTION OF TELOMERE CAPPING PROTEIN 4"/>
    <property type="match status" value="1"/>
</dbReference>
<dbReference type="PANTHER" id="PTHR41391">
    <property type="entry name" value="RESTRICTION OF TELOMERE CAPPING PROTEIN 4"/>
    <property type="match status" value="1"/>
</dbReference>
<dbReference type="EMBL" id="JARJCN010000055">
    <property type="protein sequence ID" value="KAJ7080372.1"/>
    <property type="molecule type" value="Genomic_DNA"/>
</dbReference>
<sequence length="329" mass="35931">MPGDEVALQAPVDFTRPREHRTSGFDIRSLHQGGVQKRPRAFPLSAEELGPHKKTRFGSESKVLLAKDYKAPDDADLSFISPDTDPKTLCPYCDAKLPEQLSEHLRALLARAFLNSNADSRPANPLGRKAPMMAFAALCQRHRFETTTMPIAIAAGWPITIDWGKLEDRITKMQGDLGCILADVGGPLDFGASEGSVLTNGARTQCIFWQELLVRLKASGSRRVTGVSGQFSSFKNVQPGYYGEMGTVIIHRTLYKLFPPSTISLDAVAPVTAADFIGCILVPEVGMRLIVDDMSLDVHSPDGRSKAVAVMRASADYGVSMFPYVDEDF</sequence>
<comment type="caution">
    <text evidence="10">The sequence shown here is derived from an EMBL/GenBank/DDBJ whole genome shotgun (WGS) entry which is preliminary data.</text>
</comment>
<gene>
    <name evidence="10" type="ORF">B0H15DRAFT_913471</name>
</gene>
<dbReference type="InterPro" id="IPR028094">
    <property type="entry name" value="RTC4_C"/>
</dbReference>
<accession>A0AAD6XQA4</accession>
<dbReference type="AlphaFoldDB" id="A0AAD6XQA4"/>
<feature type="domain" description="Restriction of telomere capping protein 4 C-terminal" evidence="9">
    <location>
        <begin position="180"/>
        <end position="324"/>
    </location>
</feature>